<proteinExistence type="predicted"/>
<gene>
    <name evidence="1" type="ORF">A19Y_0501</name>
</gene>
<dbReference type="SUPFAM" id="SSF89260">
    <property type="entry name" value="Collagen-binding domain"/>
    <property type="match status" value="1"/>
</dbReference>
<dbReference type="PATRIC" id="fig|388467.6.peg.451"/>
<dbReference type="RefSeq" id="WP_042151791.1">
    <property type="nucleotide sequence ID" value="NZ_CM002803.1"/>
</dbReference>
<dbReference type="Gene3D" id="2.60.120.380">
    <property type="match status" value="1"/>
</dbReference>
<accession>A0A073CNX6</accession>
<organism evidence="1 2">
    <name type="scientific">Planktothrix agardhii (strain NIVA-CYA 126/8)</name>
    <dbReference type="NCBI Taxonomy" id="388467"/>
    <lineage>
        <taxon>Bacteria</taxon>
        <taxon>Bacillati</taxon>
        <taxon>Cyanobacteriota</taxon>
        <taxon>Cyanophyceae</taxon>
        <taxon>Oscillatoriophycideae</taxon>
        <taxon>Oscillatoriales</taxon>
        <taxon>Microcoleaceae</taxon>
        <taxon>Planktothrix</taxon>
    </lineage>
</organism>
<dbReference type="HOGENOM" id="CLU_917776_0_0_3"/>
<dbReference type="STRING" id="388467.A19Y_0501"/>
<keyword evidence="2" id="KW-1185">Reference proteome</keyword>
<dbReference type="eggNOG" id="COG1404">
    <property type="taxonomic scope" value="Bacteria"/>
</dbReference>
<evidence type="ECO:0000313" key="2">
    <source>
        <dbReference type="Proteomes" id="UP000027395"/>
    </source>
</evidence>
<dbReference type="Proteomes" id="UP000027395">
    <property type="component" value="Chromosome"/>
</dbReference>
<evidence type="ECO:0000313" key="1">
    <source>
        <dbReference type="EMBL" id="KEI65705.1"/>
    </source>
</evidence>
<dbReference type="EMBL" id="CM002803">
    <property type="protein sequence ID" value="KEI65705.1"/>
    <property type="molecule type" value="Genomic_DNA"/>
</dbReference>
<dbReference type="eggNOG" id="COG3540">
    <property type="taxonomic scope" value="Bacteria"/>
</dbReference>
<name>A0A073CNX6_PLAA1</name>
<dbReference type="AlphaFoldDB" id="A0A073CNX6"/>
<reference evidence="1 2" key="1">
    <citation type="journal article" date="2014" name="Appl. Environ. Microbiol.">
        <title>Elucidation of insertion elements encoded on plasmids and in vitro construction of shuttle vectors from the toxic cyanobacterium Planktothrix.</title>
        <authorList>
            <person name="Christiansen G."/>
            <person name="Goesmann A."/>
            <person name="Kurmayer R."/>
        </authorList>
    </citation>
    <scope>NUCLEOTIDE SEQUENCE [LARGE SCALE GENOMIC DNA]</scope>
    <source>
        <strain evidence="1 2">NIVA-CYA 126/8</strain>
    </source>
</reference>
<evidence type="ECO:0008006" key="3">
    <source>
        <dbReference type="Google" id="ProtNLM"/>
    </source>
</evidence>
<sequence>MLTLETLFDEEFYLAQYPDVAPAIERREFRNAFDHFVQEGQFLGYEPNPLFDSQYYQQGDPELLTQIKEGFITPAEHFIDFGQFQPRSPNPLFDPIYYLERYPDVKAGFLKAEINPFEHFFLHGQYEGRNPSIGFDTNFYQTRYPDVLSEIKSGQYNTFFEHFWRQGLEESRLGIAPAFKDDLTQAINIDILLGEKTIVGLIDAANPVDIYEFIIPNFNSKVSIIMNQMKANLDLDLIYDLNNNRAVQSNEIVASSANLGLTPESIKLDKLPGGTYFLRVSPRDGSTHYLLNLSATPI</sequence>
<protein>
    <recommendedName>
        <fullName evidence="3">Calcium-binding protein</fullName>
    </recommendedName>
</protein>